<accession>W7TCZ9</accession>
<feature type="transmembrane region" description="Helical" evidence="1">
    <location>
        <begin position="252"/>
        <end position="272"/>
    </location>
</feature>
<evidence type="ECO:0000256" key="2">
    <source>
        <dbReference type="SAM" id="SignalP"/>
    </source>
</evidence>
<dbReference type="EMBL" id="AZIL01001363">
    <property type="protein sequence ID" value="EWM24107.1"/>
    <property type="molecule type" value="Genomic_DNA"/>
</dbReference>
<evidence type="ECO:0000313" key="4">
    <source>
        <dbReference type="Proteomes" id="UP000019335"/>
    </source>
</evidence>
<dbReference type="OrthoDB" id="190267at2759"/>
<organism evidence="3 4">
    <name type="scientific">Nannochloropsis gaditana</name>
    <dbReference type="NCBI Taxonomy" id="72520"/>
    <lineage>
        <taxon>Eukaryota</taxon>
        <taxon>Sar</taxon>
        <taxon>Stramenopiles</taxon>
        <taxon>Ochrophyta</taxon>
        <taxon>Eustigmatophyceae</taxon>
        <taxon>Eustigmatales</taxon>
        <taxon>Monodopsidaceae</taxon>
        <taxon>Nannochloropsis</taxon>
    </lineage>
</organism>
<keyword evidence="1" id="KW-0472">Membrane</keyword>
<dbReference type="Proteomes" id="UP000019335">
    <property type="component" value="Chromosome 14"/>
</dbReference>
<feature type="signal peptide" evidence="2">
    <location>
        <begin position="1"/>
        <end position="22"/>
    </location>
</feature>
<reference evidence="3 4" key="1">
    <citation type="journal article" date="2014" name="Mol. Plant">
        <title>Chromosome Scale Genome Assembly and Transcriptome Profiling of Nannochloropsis gaditana in Nitrogen Depletion.</title>
        <authorList>
            <person name="Corteggiani Carpinelli E."/>
            <person name="Telatin A."/>
            <person name="Vitulo N."/>
            <person name="Forcato C."/>
            <person name="D'Angelo M."/>
            <person name="Schiavon R."/>
            <person name="Vezzi A."/>
            <person name="Giacometti G.M."/>
            <person name="Morosinotto T."/>
            <person name="Valle G."/>
        </authorList>
    </citation>
    <scope>NUCLEOTIDE SEQUENCE [LARGE SCALE GENOMIC DNA]</scope>
    <source>
        <strain evidence="3 4">B-31</strain>
    </source>
</reference>
<dbReference type="AlphaFoldDB" id="W7TCZ9"/>
<evidence type="ECO:0000256" key="1">
    <source>
        <dbReference type="SAM" id="Phobius"/>
    </source>
</evidence>
<comment type="caution">
    <text evidence="3">The sequence shown here is derived from an EMBL/GenBank/DDBJ whole genome shotgun (WGS) entry which is preliminary data.</text>
</comment>
<protein>
    <submittedName>
        <fullName evidence="3">Uncharacterized protein</fullName>
    </submittedName>
</protein>
<feature type="chain" id="PRO_5004903439" evidence="2">
    <location>
        <begin position="23"/>
        <end position="404"/>
    </location>
</feature>
<name>W7TCZ9_9STRA</name>
<keyword evidence="1" id="KW-1133">Transmembrane helix</keyword>
<keyword evidence="4" id="KW-1185">Reference proteome</keyword>
<sequence>MARIMRSVATMAMLTFASLAVAESPMRRMQSLTGVLSGAAKDVMEDTLPAYKPDAELTMMQDTWKNGLDIMKLFETSFASPGMKAILDDVETQHKIMENLPLLAAFDGFKEITGRRLDDAGTTAGFTAGLNSILKTLPDMLKTMKDPSISTRALSELLAEDANNISEAFAAASAGDGGAMDTVNEALNKKLYPGVNTDVLKTVSASDPLSKVTGNNEIMRLINDDPIVTAALTERDPAKLDAFVKDYAASRRFRFCTFTLFPILFYIMHFLFDKSLSGSETHYSTLKTGNTEETEEGCRTFSMRRNVSKVTARQGGSQASIFFNVCVERDARGRRREGRLIFRCDTTQTLWLRRHCKPLFNFKFLMPFRFESLMYMRLDMDRTLMYAVRQEETGRGSGHAISLD</sequence>
<keyword evidence="1" id="KW-0812">Transmembrane</keyword>
<evidence type="ECO:0000313" key="3">
    <source>
        <dbReference type="EMBL" id="EWM24107.1"/>
    </source>
</evidence>
<keyword evidence="2" id="KW-0732">Signal</keyword>
<proteinExistence type="predicted"/>
<gene>
    <name evidence="3" type="ORF">Naga_100286g4</name>
</gene>